<keyword evidence="2" id="KW-0067">ATP-binding</keyword>
<dbReference type="GO" id="GO:0005524">
    <property type="term" value="F:ATP binding"/>
    <property type="evidence" value="ECO:0007669"/>
    <property type="project" value="UniProtKB-KW"/>
</dbReference>
<dbReference type="Proteomes" id="UP000237271">
    <property type="component" value="Unassembled WGS sequence"/>
</dbReference>
<evidence type="ECO:0000313" key="2">
    <source>
        <dbReference type="EMBL" id="POM66511.1"/>
    </source>
</evidence>
<feature type="region of interest" description="Disordered" evidence="1">
    <location>
        <begin position="232"/>
        <end position="296"/>
    </location>
</feature>
<accession>A0A2P4XLS5</accession>
<evidence type="ECO:0000256" key="1">
    <source>
        <dbReference type="SAM" id="MobiDB-lite"/>
    </source>
</evidence>
<comment type="caution">
    <text evidence="2">The sequence shown here is derived from an EMBL/GenBank/DDBJ whole genome shotgun (WGS) entry which is preliminary data.</text>
</comment>
<dbReference type="EMBL" id="NCKW01009598">
    <property type="protein sequence ID" value="POM66511.1"/>
    <property type="molecule type" value="Genomic_DNA"/>
</dbReference>
<reference evidence="2 3" key="1">
    <citation type="journal article" date="2017" name="Genome Biol. Evol.">
        <title>Phytophthora megakarya and P. palmivora, closely related causal agents of cacao black pod rot, underwent increases in genome sizes and gene numbers by different mechanisms.</title>
        <authorList>
            <person name="Ali S.S."/>
            <person name="Shao J."/>
            <person name="Lary D.J."/>
            <person name="Kronmiller B."/>
            <person name="Shen D."/>
            <person name="Strem M.D."/>
            <person name="Amoako-Attah I."/>
            <person name="Akrofi A.Y."/>
            <person name="Begoude B.A."/>
            <person name="Ten Hoopen G.M."/>
            <person name="Coulibaly K."/>
            <person name="Kebe B.I."/>
            <person name="Melnick R.L."/>
            <person name="Guiltinan M.J."/>
            <person name="Tyler B.M."/>
            <person name="Meinhardt L.W."/>
            <person name="Bailey B.A."/>
        </authorList>
    </citation>
    <scope>NUCLEOTIDE SEQUENCE [LARGE SCALE GENOMIC DNA]</scope>
    <source>
        <strain evidence="3">sbr112.9</strain>
    </source>
</reference>
<sequence length="386" mass="42781">MSSKKNYLLLDWLDNQSVVSALILSTGVFPHEGHGSPLFLEQLMGPRPLAGGHASMGAYDHHLIKGMPLFTESIEAARCVLLAPHHIPLQEFIRLRKMPGIKGSLHPVWGFPWFEALFWGWVPHKGCPVKERQVEAQLEFILIQRDLRVQFAHLVVKRQLVTEMEVLRSSTQPPSQRKRGYDVLRQPYPVQLLKSSAQLTRLLPLIPERNSHQEGYLKPAFRLPSVLGGIPTTSLAADSPRSAAALGQPDPHGSGVPRSDQGGQEEHSHAIEYEAPTQPYPSGLPHSGPGPAESFLQDEVHQPSDRIYAIEIAFDIGLGGLAAAPFGKPTALDVLRQDVDALGRETRELHGWVNHRVPASALKELRQSLDALVYEAHDQMPSYEPQ</sequence>
<dbReference type="AlphaFoldDB" id="A0A2P4XLS5"/>
<gene>
    <name evidence="2" type="ORF">PHPALM_17621</name>
</gene>
<name>A0A2P4XLS5_9STRA</name>
<organism evidence="2 3">
    <name type="scientific">Phytophthora palmivora</name>
    <dbReference type="NCBI Taxonomy" id="4796"/>
    <lineage>
        <taxon>Eukaryota</taxon>
        <taxon>Sar</taxon>
        <taxon>Stramenopiles</taxon>
        <taxon>Oomycota</taxon>
        <taxon>Peronosporomycetes</taxon>
        <taxon>Peronosporales</taxon>
        <taxon>Peronosporaceae</taxon>
        <taxon>Phytophthora</taxon>
    </lineage>
</organism>
<keyword evidence="3" id="KW-1185">Reference proteome</keyword>
<evidence type="ECO:0000313" key="3">
    <source>
        <dbReference type="Proteomes" id="UP000237271"/>
    </source>
</evidence>
<proteinExistence type="predicted"/>
<protein>
    <submittedName>
        <fullName evidence="2">ATP-binding cassette (ABC) Superfamily</fullName>
    </submittedName>
</protein>
<keyword evidence="2" id="KW-0547">Nucleotide-binding</keyword>